<dbReference type="AlphaFoldDB" id="W7HUY7"/>
<feature type="compositionally biased region" description="Polar residues" evidence="2">
    <location>
        <begin position="218"/>
        <end position="227"/>
    </location>
</feature>
<dbReference type="HOGENOM" id="CLU_422737_0_0_1"/>
<evidence type="ECO:0000256" key="1">
    <source>
        <dbReference type="SAM" id="Coils"/>
    </source>
</evidence>
<dbReference type="EMBL" id="KI966449">
    <property type="protein sequence ID" value="EWC43867.1"/>
    <property type="molecule type" value="Genomic_DNA"/>
</dbReference>
<reference evidence="3 4" key="1">
    <citation type="submission" date="2013-05" db="EMBL/GenBank/DDBJ databases">
        <title>Drechslerella stenobrocha genome reveals carnivorous origination and mechanical trapping mechanism of predatory fungi.</title>
        <authorList>
            <person name="Liu X."/>
            <person name="Zhang W."/>
            <person name="Liu K."/>
        </authorList>
    </citation>
    <scope>NUCLEOTIDE SEQUENCE [LARGE SCALE GENOMIC DNA]</scope>
    <source>
        <strain evidence="3 4">248</strain>
    </source>
</reference>
<feature type="region of interest" description="Disordered" evidence="2">
    <location>
        <begin position="146"/>
        <end position="227"/>
    </location>
</feature>
<sequence>MADIAIAQGTVPVSLNTVPIGGLPQCDHRSQTEKLLREEASRVLQHRLTLIIPPDEVKFNGKPFPKRRTVYIWRAHGNLTPKDRKVLARTVQTNLTYRSFWRWSERDRKSLTLMIQNEVLRPEFYTGESPPYSVDGQQFQDVDIGTEAGSSKDTDGSDNGVSDSDCPTRRSAADTRPSKRRRILHFDPRFEDSGISLEPDTSLLTNYSTDREPISSPKHISTRSNPLSLDGTVIELVSRPQPSHPTADELAASASPRAQSQSRTPSVTPPRLMKLNSMGVLEYDASSVAVPTARTWPPAQAPIAASPVADSTEAASWTSAPSSQTIYELMDAHATETKEDQRFKQICLQSTKSLQQSMAEFIEQTTVGYLQSLEQRKEMRRMSLKYQTEVTQQRESIETLHSRIAVLEGDLAGHVKDKEDLNSNIYALTCERDRLHQNINSLSSEFNFMSNELAALRENNRSLVCERENIQMKTATLENRLAICDATEVALKSDILALRHGRDVAIDELSQARTQKNSLERQAQSLLAGNNDLWRKNSILKGEKRALEGEKQALEGEKHALEGEKQALQALQGEKHALEGEKRGLENEKHALEGEKHALEGVRTNLEDIIAHLIVNREVLSRKLQAADKSYKDLRDKLQYIVSLADRL</sequence>
<protein>
    <submittedName>
        <fullName evidence="3">Uncharacterized protein</fullName>
    </submittedName>
</protein>
<feature type="compositionally biased region" description="Low complexity" evidence="2">
    <location>
        <begin position="251"/>
        <end position="263"/>
    </location>
</feature>
<feature type="coiled-coil region" evidence="1">
    <location>
        <begin position="439"/>
        <end position="473"/>
    </location>
</feature>
<feature type="coiled-coil region" evidence="1">
    <location>
        <begin position="502"/>
        <end position="637"/>
    </location>
</feature>
<feature type="compositionally biased region" description="Basic and acidic residues" evidence="2">
    <location>
        <begin position="166"/>
        <end position="177"/>
    </location>
</feature>
<keyword evidence="1" id="KW-0175">Coiled coil</keyword>
<dbReference type="OrthoDB" id="5347513at2759"/>
<proteinExistence type="predicted"/>
<gene>
    <name evidence="3" type="ORF">DRE_07244</name>
</gene>
<evidence type="ECO:0000256" key="2">
    <source>
        <dbReference type="SAM" id="MobiDB-lite"/>
    </source>
</evidence>
<organism evidence="3 4">
    <name type="scientific">Drechslerella stenobrocha 248</name>
    <dbReference type="NCBI Taxonomy" id="1043628"/>
    <lineage>
        <taxon>Eukaryota</taxon>
        <taxon>Fungi</taxon>
        <taxon>Dikarya</taxon>
        <taxon>Ascomycota</taxon>
        <taxon>Pezizomycotina</taxon>
        <taxon>Orbiliomycetes</taxon>
        <taxon>Orbiliales</taxon>
        <taxon>Orbiliaceae</taxon>
        <taxon>Drechslerella</taxon>
    </lineage>
</organism>
<evidence type="ECO:0000313" key="4">
    <source>
        <dbReference type="Proteomes" id="UP000024837"/>
    </source>
</evidence>
<evidence type="ECO:0000313" key="3">
    <source>
        <dbReference type="EMBL" id="EWC43867.1"/>
    </source>
</evidence>
<accession>W7HUY7</accession>
<name>W7HUY7_9PEZI</name>
<dbReference type="Proteomes" id="UP000024837">
    <property type="component" value="Unassembled WGS sequence"/>
</dbReference>
<keyword evidence="4" id="KW-1185">Reference proteome</keyword>
<feature type="region of interest" description="Disordered" evidence="2">
    <location>
        <begin position="239"/>
        <end position="272"/>
    </location>
</feature>